<gene>
    <name evidence="2" type="ORF">FRX31_031783</name>
</gene>
<protein>
    <submittedName>
        <fullName evidence="2">Coiled-coil protein</fullName>
    </submittedName>
</protein>
<comment type="caution">
    <text evidence="2">The sequence shown here is derived from an EMBL/GenBank/DDBJ whole genome shotgun (WGS) entry which is preliminary data.</text>
</comment>
<proteinExistence type="predicted"/>
<reference evidence="2 3" key="1">
    <citation type="submission" date="2020-06" db="EMBL/GenBank/DDBJ databases">
        <title>Transcriptomic and genomic resources for Thalictrum thalictroides and T. hernandezii: Facilitating candidate gene discovery in an emerging model plant lineage.</title>
        <authorList>
            <person name="Arias T."/>
            <person name="Riano-Pachon D.M."/>
            <person name="Di Stilio V.S."/>
        </authorList>
    </citation>
    <scope>NUCLEOTIDE SEQUENCE [LARGE SCALE GENOMIC DNA]</scope>
    <source>
        <strain evidence="3">cv. WT478/WT964</strain>
        <tissue evidence="2">Leaves</tissue>
    </source>
</reference>
<dbReference type="AlphaFoldDB" id="A0A7J6V2Z0"/>
<dbReference type="OrthoDB" id="674963at2759"/>
<dbReference type="Pfam" id="PF04502">
    <property type="entry name" value="Saf4_Yju2"/>
    <property type="match status" value="1"/>
</dbReference>
<keyword evidence="3" id="KW-1185">Reference proteome</keyword>
<feature type="region of interest" description="Disordered" evidence="1">
    <location>
        <begin position="106"/>
        <end position="128"/>
    </location>
</feature>
<name>A0A7J6V2Z0_THATH</name>
<evidence type="ECO:0000313" key="2">
    <source>
        <dbReference type="EMBL" id="KAF5178630.1"/>
    </source>
</evidence>
<dbReference type="InterPro" id="IPR007590">
    <property type="entry name" value="Saf4/Yju2"/>
</dbReference>
<accession>A0A7J6V2Z0</accession>
<dbReference type="EMBL" id="JABWDY010039849">
    <property type="protein sequence ID" value="KAF5178630.1"/>
    <property type="molecule type" value="Genomic_DNA"/>
</dbReference>
<feature type="compositionally biased region" description="Polar residues" evidence="1">
    <location>
        <begin position="111"/>
        <end position="128"/>
    </location>
</feature>
<feature type="region of interest" description="Disordered" evidence="1">
    <location>
        <begin position="26"/>
        <end position="46"/>
    </location>
</feature>
<evidence type="ECO:0000313" key="3">
    <source>
        <dbReference type="Proteomes" id="UP000554482"/>
    </source>
</evidence>
<dbReference type="GO" id="GO:0000398">
    <property type="term" value="P:mRNA splicing, via spliceosome"/>
    <property type="evidence" value="ECO:0007669"/>
    <property type="project" value="InterPro"/>
</dbReference>
<organism evidence="2 3">
    <name type="scientific">Thalictrum thalictroides</name>
    <name type="common">Rue-anemone</name>
    <name type="synonym">Anemone thalictroides</name>
    <dbReference type="NCBI Taxonomy" id="46969"/>
    <lineage>
        <taxon>Eukaryota</taxon>
        <taxon>Viridiplantae</taxon>
        <taxon>Streptophyta</taxon>
        <taxon>Embryophyta</taxon>
        <taxon>Tracheophyta</taxon>
        <taxon>Spermatophyta</taxon>
        <taxon>Magnoliopsida</taxon>
        <taxon>Ranunculales</taxon>
        <taxon>Ranunculaceae</taxon>
        <taxon>Thalictroideae</taxon>
        <taxon>Thalictrum</taxon>
    </lineage>
</organism>
<feature type="compositionally biased region" description="Basic and acidic residues" evidence="1">
    <location>
        <begin position="26"/>
        <end position="40"/>
    </location>
</feature>
<dbReference type="GO" id="GO:0071006">
    <property type="term" value="C:U2-type catalytic step 1 spliceosome"/>
    <property type="evidence" value="ECO:0007669"/>
    <property type="project" value="TreeGrafter"/>
</dbReference>
<sequence length="128" mass="14775">MKTDPQNSDYVVEYGASRNYEPWCAKDEEANKEKRKRDSEETGDAIKFLENRTLNSKEEKLEGEAEDEALREANFQGPRAIIIRRIEDVIIGEDEDEELLNHQAKRKVSTDQRNSTDILTQKSILDSS</sequence>
<dbReference type="PANTHER" id="PTHR12111:SF1">
    <property type="entry name" value="SPLICING FACTOR YJU2"/>
    <property type="match status" value="1"/>
</dbReference>
<dbReference type="PANTHER" id="PTHR12111">
    <property type="entry name" value="SPLICING FACTOR YJU2"/>
    <property type="match status" value="1"/>
</dbReference>
<evidence type="ECO:0000256" key="1">
    <source>
        <dbReference type="SAM" id="MobiDB-lite"/>
    </source>
</evidence>
<dbReference type="Proteomes" id="UP000554482">
    <property type="component" value="Unassembled WGS sequence"/>
</dbReference>